<proteinExistence type="predicted"/>
<accession>A0A9X4H3Z5</accession>
<protein>
    <submittedName>
        <fullName evidence="1">Uncharacterized protein</fullName>
    </submittedName>
</protein>
<dbReference type="AlphaFoldDB" id="A0A9X4H3Z5"/>
<comment type="caution">
    <text evidence="1">The sequence shown here is derived from an EMBL/GenBank/DDBJ whole genome shotgun (WGS) entry which is preliminary data.</text>
</comment>
<name>A0A9X4H3Z5_9FIRM</name>
<evidence type="ECO:0000313" key="2">
    <source>
        <dbReference type="Proteomes" id="UP001154312"/>
    </source>
</evidence>
<organism evidence="1 2">
    <name type="scientific">Pelotomaculum isophthalicicum JI</name>
    <dbReference type="NCBI Taxonomy" id="947010"/>
    <lineage>
        <taxon>Bacteria</taxon>
        <taxon>Bacillati</taxon>
        <taxon>Bacillota</taxon>
        <taxon>Clostridia</taxon>
        <taxon>Eubacteriales</taxon>
        <taxon>Desulfotomaculaceae</taxon>
        <taxon>Pelotomaculum</taxon>
    </lineage>
</organism>
<dbReference type="EMBL" id="JAKOAV010000054">
    <property type="protein sequence ID" value="MDF9409960.1"/>
    <property type="molecule type" value="Genomic_DNA"/>
</dbReference>
<gene>
    <name evidence="1" type="ORF">L7E55_16680</name>
</gene>
<dbReference type="Proteomes" id="UP001154312">
    <property type="component" value="Unassembled WGS sequence"/>
</dbReference>
<sequence length="52" mass="6072">MIEQVGKFATWVPDWVKDETGFIQVVKKGLTLPAVYENGSYKIFRDRLNVHF</sequence>
<reference evidence="1" key="1">
    <citation type="submission" date="2022-02" db="EMBL/GenBank/DDBJ databases">
        <authorList>
            <person name="Leng L."/>
        </authorList>
    </citation>
    <scope>NUCLEOTIDE SEQUENCE</scope>
    <source>
        <strain evidence="1">JI</strain>
    </source>
</reference>
<evidence type="ECO:0000313" key="1">
    <source>
        <dbReference type="EMBL" id="MDF9409960.1"/>
    </source>
</evidence>
<keyword evidence="2" id="KW-1185">Reference proteome</keyword>